<dbReference type="InterPro" id="IPR035994">
    <property type="entry name" value="Nucleoside_phosphorylase_sf"/>
</dbReference>
<evidence type="ECO:0000313" key="1">
    <source>
        <dbReference type="EMBL" id="MVQ33337.1"/>
    </source>
</evidence>
<protein>
    <submittedName>
        <fullName evidence="1">Uncharacterized protein</fullName>
    </submittedName>
</protein>
<keyword evidence="2" id="KW-1185">Reference proteome</keyword>
<dbReference type="RefSeq" id="WP_157317510.1">
    <property type="nucleotide sequence ID" value="NZ_WSEM01000003.1"/>
</dbReference>
<organism evidence="1 2">
    <name type="scientific">Paenibacillus anseongense</name>
    <dbReference type="NCBI Taxonomy" id="2682845"/>
    <lineage>
        <taxon>Bacteria</taxon>
        <taxon>Bacillati</taxon>
        <taxon>Bacillota</taxon>
        <taxon>Bacilli</taxon>
        <taxon>Bacillales</taxon>
        <taxon>Paenibacillaceae</taxon>
        <taxon>Paenibacillus</taxon>
    </lineage>
</organism>
<evidence type="ECO:0000313" key="2">
    <source>
        <dbReference type="Proteomes" id="UP000467637"/>
    </source>
</evidence>
<name>A0ABW9U1R2_9BACL</name>
<dbReference type="EMBL" id="WSEM01000003">
    <property type="protein sequence ID" value="MVQ33337.1"/>
    <property type="molecule type" value="Genomic_DNA"/>
</dbReference>
<gene>
    <name evidence="1" type="ORF">GON05_01620</name>
</gene>
<proteinExistence type="predicted"/>
<dbReference type="SUPFAM" id="SSF53167">
    <property type="entry name" value="Purine and uridine phosphorylases"/>
    <property type="match status" value="1"/>
</dbReference>
<sequence>MKLEINTSGLTTKLIKNFKPKYMSMVGIAAGKRGEGNYGDIIIPTEVWDYGSGKIASEDDQYEGEVGTYLFKPDPKYFDRNTK</sequence>
<dbReference type="Proteomes" id="UP000467637">
    <property type="component" value="Unassembled WGS sequence"/>
</dbReference>
<reference evidence="1 2" key="1">
    <citation type="submission" date="2019-12" db="EMBL/GenBank/DDBJ databases">
        <authorList>
            <person name="Huq M.A."/>
        </authorList>
    </citation>
    <scope>NUCLEOTIDE SEQUENCE [LARGE SCALE GENOMIC DNA]</scope>
    <source>
        <strain evidence="1 2">MAH-34</strain>
    </source>
</reference>
<comment type="caution">
    <text evidence="1">The sequence shown here is derived from an EMBL/GenBank/DDBJ whole genome shotgun (WGS) entry which is preliminary data.</text>
</comment>
<dbReference type="Gene3D" id="3.40.50.1580">
    <property type="entry name" value="Nucleoside phosphorylase domain"/>
    <property type="match status" value="1"/>
</dbReference>
<accession>A0ABW9U1R2</accession>